<dbReference type="InterPro" id="IPR036291">
    <property type="entry name" value="NAD(P)-bd_dom_sf"/>
</dbReference>
<dbReference type="SUPFAM" id="SSF47336">
    <property type="entry name" value="ACP-like"/>
    <property type="match status" value="1"/>
</dbReference>
<dbReference type="Gene3D" id="3.40.50.12780">
    <property type="entry name" value="N-terminal domain of ligase-like"/>
    <property type="match status" value="1"/>
</dbReference>
<dbReference type="InterPro" id="IPR000873">
    <property type="entry name" value="AMP-dep_synth/lig_dom"/>
</dbReference>
<evidence type="ECO:0000256" key="2">
    <source>
        <dbReference type="ARBA" id="ARBA00022553"/>
    </source>
</evidence>
<dbReference type="STRING" id="78410.A0A0P7BQQ6"/>
<dbReference type="SMART" id="SM00823">
    <property type="entry name" value="PKS_PP"/>
    <property type="match status" value="1"/>
</dbReference>
<name>A0A0P7BQQ6_9HYPO</name>
<dbReference type="InterPro" id="IPR020845">
    <property type="entry name" value="AMP-binding_CS"/>
</dbReference>
<dbReference type="InterPro" id="IPR020806">
    <property type="entry name" value="PKS_PP-bd"/>
</dbReference>
<comment type="caution">
    <text evidence="5">The sequence shown here is derived from an EMBL/GenBank/DDBJ whole genome shotgun (WGS) entry which is preliminary data.</text>
</comment>
<organism evidence="5 6">
    <name type="scientific">Neonectria ditissima</name>
    <dbReference type="NCBI Taxonomy" id="78410"/>
    <lineage>
        <taxon>Eukaryota</taxon>
        <taxon>Fungi</taxon>
        <taxon>Dikarya</taxon>
        <taxon>Ascomycota</taxon>
        <taxon>Pezizomycotina</taxon>
        <taxon>Sordariomycetes</taxon>
        <taxon>Hypocreomycetidae</taxon>
        <taxon>Hypocreales</taxon>
        <taxon>Nectriaceae</taxon>
        <taxon>Neonectria</taxon>
    </lineage>
</organism>
<gene>
    <name evidence="5" type="ORF">AK830_g207</name>
</gene>
<evidence type="ECO:0000313" key="5">
    <source>
        <dbReference type="EMBL" id="KPM46454.1"/>
    </source>
</evidence>
<feature type="domain" description="Carrier" evidence="4">
    <location>
        <begin position="563"/>
        <end position="641"/>
    </location>
</feature>
<keyword evidence="1" id="KW-0596">Phosphopantetheine</keyword>
<dbReference type="Pfam" id="PF00550">
    <property type="entry name" value="PP-binding"/>
    <property type="match status" value="1"/>
</dbReference>
<dbReference type="PROSITE" id="PS00455">
    <property type="entry name" value="AMP_BINDING"/>
    <property type="match status" value="1"/>
</dbReference>
<dbReference type="GO" id="GO:0031177">
    <property type="term" value="F:phosphopantetheine binding"/>
    <property type="evidence" value="ECO:0007669"/>
    <property type="project" value="InterPro"/>
</dbReference>
<dbReference type="Gene3D" id="1.10.1200.10">
    <property type="entry name" value="ACP-like"/>
    <property type="match status" value="1"/>
</dbReference>
<dbReference type="PANTHER" id="PTHR43439:SF2">
    <property type="entry name" value="ENZYME, PUTATIVE (JCVI)-RELATED"/>
    <property type="match status" value="1"/>
</dbReference>
<dbReference type="Gene3D" id="3.40.50.720">
    <property type="entry name" value="NAD(P)-binding Rossmann-like Domain"/>
    <property type="match status" value="1"/>
</dbReference>
<dbReference type="InterPro" id="IPR051414">
    <property type="entry name" value="Adenylate-forming_Reductase"/>
</dbReference>
<dbReference type="AlphaFoldDB" id="A0A0P7BQQ6"/>
<evidence type="ECO:0000256" key="1">
    <source>
        <dbReference type="ARBA" id="ARBA00022450"/>
    </source>
</evidence>
<dbReference type="Proteomes" id="UP000050424">
    <property type="component" value="Unassembled WGS sequence"/>
</dbReference>
<dbReference type="Pfam" id="PF00501">
    <property type="entry name" value="AMP-binding"/>
    <property type="match status" value="1"/>
</dbReference>
<evidence type="ECO:0000259" key="4">
    <source>
        <dbReference type="PROSITE" id="PS50075"/>
    </source>
</evidence>
<dbReference type="InterPro" id="IPR036736">
    <property type="entry name" value="ACP-like_sf"/>
</dbReference>
<dbReference type="OrthoDB" id="429813at2759"/>
<dbReference type="PANTHER" id="PTHR43439">
    <property type="entry name" value="PHENYLACETATE-COENZYME A LIGASE"/>
    <property type="match status" value="1"/>
</dbReference>
<dbReference type="Pfam" id="PF23562">
    <property type="entry name" value="AMP-binding_C_3"/>
    <property type="match status" value="1"/>
</dbReference>
<proteinExistence type="predicted"/>
<dbReference type="PROSITE" id="PS00012">
    <property type="entry name" value="PHOSPHOPANTETHEINE"/>
    <property type="match status" value="1"/>
</dbReference>
<evidence type="ECO:0000256" key="3">
    <source>
        <dbReference type="ARBA" id="ARBA00022857"/>
    </source>
</evidence>
<accession>A0A0P7BQQ6</accession>
<reference evidence="5 6" key="1">
    <citation type="submission" date="2015-09" db="EMBL/GenBank/DDBJ databases">
        <title>Draft genome of a European isolate of the apple canker pathogen Neonectria ditissima.</title>
        <authorList>
            <person name="Gomez-Cortecero A."/>
            <person name="Harrison R.J."/>
            <person name="Armitage A.D."/>
        </authorList>
    </citation>
    <scope>NUCLEOTIDE SEQUENCE [LARGE SCALE GENOMIC DNA]</scope>
    <source>
        <strain evidence="5 6">R09/05</strain>
    </source>
</reference>
<dbReference type="Pfam" id="PF07993">
    <property type="entry name" value="NAD_binding_4"/>
    <property type="match status" value="1"/>
</dbReference>
<evidence type="ECO:0000313" key="6">
    <source>
        <dbReference type="Proteomes" id="UP000050424"/>
    </source>
</evidence>
<dbReference type="InterPro" id="IPR013120">
    <property type="entry name" value="FAR_NAD-bd"/>
</dbReference>
<dbReference type="EMBL" id="LKCW01000001">
    <property type="protein sequence ID" value="KPM46454.1"/>
    <property type="molecule type" value="Genomic_DNA"/>
</dbReference>
<dbReference type="InterPro" id="IPR042099">
    <property type="entry name" value="ANL_N_sf"/>
</dbReference>
<dbReference type="InterPro" id="IPR009081">
    <property type="entry name" value="PP-bd_ACP"/>
</dbReference>
<dbReference type="PROSITE" id="PS50075">
    <property type="entry name" value="CARRIER"/>
    <property type="match status" value="1"/>
</dbReference>
<keyword evidence="6" id="KW-1185">Reference proteome</keyword>
<dbReference type="SUPFAM" id="SSF51735">
    <property type="entry name" value="NAD(P)-binding Rossmann-fold domains"/>
    <property type="match status" value="1"/>
</dbReference>
<dbReference type="InterPro" id="IPR006162">
    <property type="entry name" value="Ppantetheine_attach_site"/>
</dbReference>
<keyword evidence="3" id="KW-0521">NADP</keyword>
<keyword evidence="2" id="KW-0597">Phosphoprotein</keyword>
<protein>
    <recommendedName>
        <fullName evidence="4">Carrier domain-containing protein</fullName>
    </recommendedName>
</protein>
<dbReference type="SUPFAM" id="SSF56801">
    <property type="entry name" value="Acetyl-CoA synthetase-like"/>
    <property type="match status" value="1"/>
</dbReference>
<sequence length="1077" mass="117581">MASVTTSVSVLGQVPTLDAAETAAALDAIEPDKISSINEFLVYQAQSIPDTALIAYPSSKLGASDFADYTAKQLDDFADEAAKALASQGLVPTKARSNKAEVVGLLGPSNLEYIVNILAISRMGFSVLFLSTRLPTEAYVSLLEKTECTRIVAAPKLEGVIAGIQESYPVQSFPLTSQLHSYTSGPYSTRFKRQTELIDEENTVAFIVHSSGSTGLPKPIYQTHRQCLSNYATGSGMRAFVTLPLFHNHGLSTMFRGMVTGKRTAVYNANLPLTNGHLVAAMKAADFESFHCVPYALKVLAETPEGIAELAKAKLVLFGGSSCPDDLGDKLVQNGVNVVSHYGATEMGQLMTSLRDPEVDKAWNFVRPLVKTKPYLLFDEITTGIYEAVVLDGLPTKTTSNSDDPPNSFRTRDTFVKHPTIPDAWKYLGRLDDRVTLFNGEKVLPVPYEHRVRQSELVQDCLVFGVDRAFPGLLIIPSDHAVNKSSEELLDILWPTIQDANQRAEQFGRISREMVHILPVGTEYPRTDKGTTIRAACYKHFETIIDETYQKFESPGNADRLALELPELQEYLLKLIVERVGVASISEDMDFFAAGLDSLQAITARAHIVRELDLGGKTPGMNVVFEHPSVLLLAAHLNALRLGSTVQEKTETELMQDLVAKYSDFAPFKRGSEVPDGEVVLLTGATGSLGAHILAQLIALPRVRHVYCLVRASSPSAAQERVLDALTSRGLTPHHNEAHARIIASLQKGGLSQYSHSAKFTALPADLSLQDLGLGQDVYAAIRSTLTSVIHSAWAVNFTLTVKSFESHHIAGLRHLLDLCLSVPFSRPARLSFISSISSAAGTPSPGRVAETLVKDPAHAQNMGYARSKWVAEHILNAAAVKTRMEARVLRSGQIVGDSTLGLWNSTEAIPLMFRAAVTLGALPALDETPSWLPVDKSARAVLELSGLTASGDQTAGYFQTQDEPDVVYHVQNPVMVRWTEDVLPAMKAAGLDFEIVSQREWVQRLRDGEQDPILNPTVKLLDFFAEKYDNDKPGRGGLVFETSETEKKSKAISDGYNVVTSGLLAKCVTNWKRQWV</sequence>